<comment type="caution">
    <text evidence="1">The sequence shown here is derived from an EMBL/GenBank/DDBJ whole genome shotgun (WGS) entry which is preliminary data.</text>
</comment>
<dbReference type="AlphaFoldDB" id="M5RZI2"/>
<accession>M5RZI2</accession>
<protein>
    <submittedName>
        <fullName evidence="1">Uncharacterized protein</fullName>
    </submittedName>
</protein>
<gene>
    <name evidence="1" type="ORF">RMSM_03751</name>
</gene>
<evidence type="ECO:0000313" key="1">
    <source>
        <dbReference type="EMBL" id="EMI19319.1"/>
    </source>
</evidence>
<proteinExistence type="predicted"/>
<dbReference type="Proteomes" id="UP000011991">
    <property type="component" value="Unassembled WGS sequence"/>
</dbReference>
<dbReference type="RefSeq" id="WP_008698867.1">
    <property type="nucleotide sequence ID" value="NZ_ANOG01000539.1"/>
</dbReference>
<name>M5RZI2_9BACT</name>
<dbReference type="PATRIC" id="fig|1265738.3.peg.3753"/>
<evidence type="ECO:0000313" key="2">
    <source>
        <dbReference type="Proteomes" id="UP000011991"/>
    </source>
</evidence>
<dbReference type="EMBL" id="ANOG01000539">
    <property type="protein sequence ID" value="EMI19319.1"/>
    <property type="molecule type" value="Genomic_DNA"/>
</dbReference>
<keyword evidence="2" id="KW-1185">Reference proteome</keyword>
<reference evidence="1 2" key="1">
    <citation type="journal article" date="2013" name="Mar. Genomics">
        <title>Expression of sulfatases in Rhodopirellula baltica and the diversity of sulfatases in the genus Rhodopirellula.</title>
        <authorList>
            <person name="Wegner C.E."/>
            <person name="Richter-Heitmann T."/>
            <person name="Klindworth A."/>
            <person name="Klockow C."/>
            <person name="Richter M."/>
            <person name="Achstetter T."/>
            <person name="Glockner F.O."/>
            <person name="Harder J."/>
        </authorList>
    </citation>
    <scope>NUCLEOTIDE SEQUENCE [LARGE SCALE GENOMIC DNA]</scope>
    <source>
        <strain evidence="1 2">SM1</strain>
    </source>
</reference>
<sequence length="41" mass="4396">MITAYLLDCANDPQAAWIIRNAALPQSADTESATQVNASFL</sequence>
<organism evidence="1 2">
    <name type="scientific">Rhodopirellula maiorica SM1</name>
    <dbReference type="NCBI Taxonomy" id="1265738"/>
    <lineage>
        <taxon>Bacteria</taxon>
        <taxon>Pseudomonadati</taxon>
        <taxon>Planctomycetota</taxon>
        <taxon>Planctomycetia</taxon>
        <taxon>Pirellulales</taxon>
        <taxon>Pirellulaceae</taxon>
        <taxon>Novipirellula</taxon>
    </lineage>
</organism>